<evidence type="ECO:0000313" key="10">
    <source>
        <dbReference type="EMBL" id="KAI5617741.1"/>
    </source>
</evidence>
<comment type="subcellular location">
    <subcellularLocation>
        <location evidence="1">Nucleus</location>
    </subcellularLocation>
</comment>
<dbReference type="InterPro" id="IPR056428">
    <property type="entry name" value="WH_GTF3C1"/>
</dbReference>
<organism evidence="10 11">
    <name type="scientific">Silurus asotus</name>
    <name type="common">Amur catfish</name>
    <name type="synonym">Parasilurus asotus</name>
    <dbReference type="NCBI Taxonomy" id="30991"/>
    <lineage>
        <taxon>Eukaryota</taxon>
        <taxon>Metazoa</taxon>
        <taxon>Chordata</taxon>
        <taxon>Craniata</taxon>
        <taxon>Vertebrata</taxon>
        <taxon>Euteleostomi</taxon>
        <taxon>Actinopterygii</taxon>
        <taxon>Neopterygii</taxon>
        <taxon>Teleostei</taxon>
        <taxon>Ostariophysi</taxon>
        <taxon>Siluriformes</taxon>
        <taxon>Siluridae</taxon>
        <taxon>Silurus</taxon>
    </lineage>
</organism>
<evidence type="ECO:0000256" key="4">
    <source>
        <dbReference type="ARBA" id="ARBA00023163"/>
    </source>
</evidence>
<evidence type="ECO:0000259" key="8">
    <source>
        <dbReference type="Pfam" id="PF23704"/>
    </source>
</evidence>
<feature type="region of interest" description="Disordered" evidence="6">
    <location>
        <begin position="454"/>
        <end position="560"/>
    </location>
</feature>
<name>A0AAD5FI84_SILAS</name>
<feature type="region of interest" description="Disordered" evidence="6">
    <location>
        <begin position="819"/>
        <end position="841"/>
    </location>
</feature>
<dbReference type="InterPro" id="IPR035625">
    <property type="entry name" value="Tfc3-like_eWH"/>
</dbReference>
<dbReference type="GO" id="GO:0005634">
    <property type="term" value="C:nucleus"/>
    <property type="evidence" value="ECO:0007669"/>
    <property type="project" value="UniProtKB-SubCell"/>
</dbReference>
<feature type="region of interest" description="Disordered" evidence="6">
    <location>
        <begin position="344"/>
        <end position="365"/>
    </location>
</feature>
<evidence type="ECO:0000256" key="5">
    <source>
        <dbReference type="ARBA" id="ARBA00023242"/>
    </source>
</evidence>
<dbReference type="PANTHER" id="PTHR15180:SF1">
    <property type="entry name" value="GENERAL TRANSCRIPTION FACTOR 3C POLYPEPTIDE 1"/>
    <property type="match status" value="1"/>
</dbReference>
<evidence type="ECO:0000256" key="2">
    <source>
        <dbReference type="ARBA" id="ARBA00022553"/>
    </source>
</evidence>
<feature type="region of interest" description="Disordered" evidence="6">
    <location>
        <begin position="1490"/>
        <end position="1512"/>
    </location>
</feature>
<sequence>MDALAMVLDEVALEGLDGITLSSLWIRLESRLPAFPLTLDALTREYVWRFLVSSEDEVSFYLLPQDRAQITLYNRFLEIDPETGIQELRGILEKKQDIYPVSVVQEDPGGIQGSCLYHRERKELNKLIRTETHTPRVTLQEAHTQWGEKLVIVASQEVRSRALIGCEGNPEVKLSDLSYCILERLGRARWQGELQRDLHAIAFKLDSGKIHYLRKSLDKNGLITMQSHVVRLPSGAQQHSILLLLKRFHIDRRSKYDILMESTSKILSELPDKTGIMIKLRDQLHICDRTFKKMYQYMQAAKMVSVISLPLQELNPDAGPFKTKKGTNVLVRCLKLLKPYKRNQIDDDDDDDDDEDGDVPVKSNVQAQARDIERDLLAQAYDIVVTTGSKGISKTVLRGRLNIGKLESRMICRVLERNQMIKGFMEDEGRQRTTKYISKLFVEKSKLNLDFNKEKERSEKLRAPQEDTSVLDRDNTPDPGPDTEVEPQVEDKVPAKAQRSKSKPGRKSKSAPKKQQKEVTASPLCHSTPLRKKQPAHPRVKSKTSQEKELSEVEEKDDLLNQEVAADHTPSVLNDQSQEAEESVTMFEEFGPKLETTQTRRKKNIEIHQTYRLLKRKNIIIEAVRNLKVIEGLYTLQKKLMDEEKQEGVNTKVCKKSIVRLTRSLAKEGFLKLYRTTVIQDGVSKKVEFVVHPTITPDDQLVRSAIEQVRFKISSSYTVHRLRSEEEKAKALSQEASKANPNVDFQGKTEEKMGVKSLKDFKPSIVPGLSRSLGYQPKMPRFRVVHTFLWYLIYGHPLNSSHPTEPNASTVTPDPEITTGVHDIPQFPSTEVVQDSGGTGAPEQKQFTVYGNELSWKRFVPPLPVHREFGYGWALISDALISLPLSVYVQIIQISYKVDGLEEYLSDPVKQHYLIRFLPSSIKTRLLHRRKYFFSFYESLQKLCYMGLLQFGPSEKFMDKDQGFFFLKRHATIVDTTACEPHYNLAIETRPFERRHYTFNTPHDLENYWFDLLCVCLNTPLGVIRPRSRDGEGDAEREESEPGADAAVGSRRYESLQYTLKGSCEVVDDGVTPGDGQGAGGLDSSFFSHLKRNWLWTTYLPNKPRKAGDNRTVRLRNLLSKHPFPKSICAVFQSGGSLAPPTIAEEDEVQVRVEPSSRNQQVRGGKRQKRKRQKKEVIKPPIKRRKLKKQSICHDETDRKALLRMTRQRVMWTHLEDSILMLCRVASHFLNRKIKKPFVGWNVVRDILHRDLELSLDKTSLSVGRRSRYIMKNPQTQLNYRICLAEVYQDKALVEKFMNRHNNYTDTAVCAEEFNEFVSALRMKFSSSCASSEVLLPDTKVELFNKFKVYTIGDESARTTDILNSVEDIHTLVLNNLIQSTLVLSNMQMKTCRAFQSFALYSRYNPEVLQQVFFSCKKRGLVNRRRANKLLGHKQNRGFPCLPMSYKLSQLYYRYFSWRFPSMLYNDVYDFLEVLGQKGAVDRPNTFSFQREKVRDDGEQESGGGEVEDGDQCLIPPSDVEDMVVLPMDSAGGATACCVTLLTLGLISVDVSIPQQIVVVDSTLVDNEVVKSITKELDEEDEDEAGARFEVKAHQASHTNYLLMKGYFVPGIISLRNITSTEHIAVNACSLRIRLRNTHSHSLFTQTNSAVFPALSLPSSVSHMIDWQHVVGRNFLEECVSMLGYTTEDLKAVQEVMVSVETGAEFGIDLQDLYRKCTHLQQVEKGRSKTLQDYIQDLLDCEKVLEVGAFSPRLVCMNYADEWLLQCPKEPEEPVPQRAPPNTTDIHPEASSSDISPEALPTSRKPPLKRPLDEADDDVVPPVKRSATDAVATDTGEFDGDEGGVKTPLPAPPTSVKEDVVHSDDAAASHMSETSVTKDDNVPQSQGGGAGGSRPEDVEMFVGSDDDVEEKRKSKEEVYGCGEGRHAGRCMLRFVARPWRAVDGSVNRPVCKGMLEALLLHIMTHPGVPEPTLLQHYSRVLQPLVILDLLKVLEELGCVTKRFTVKRPKVSLFSRPAVPKVKGHEEVGVMEDAVGFYEPTVDCSIRISKLFPHESSWNRWVQMCAH</sequence>
<proteinExistence type="predicted"/>
<comment type="caution">
    <text evidence="10">The sequence shown here is derived from an EMBL/GenBank/DDBJ whole genome shotgun (WGS) entry which is preliminary data.</text>
</comment>
<feature type="domain" description="General transcription factor 3C polypeptide 1 winged-helix" evidence="8">
    <location>
        <begin position="1"/>
        <end position="60"/>
    </location>
</feature>
<feature type="compositionally biased region" description="Polar residues" evidence="6">
    <location>
        <begin position="1780"/>
        <end position="1795"/>
    </location>
</feature>
<dbReference type="Pfam" id="PF24101">
    <property type="entry name" value="WHD_GTF3C1"/>
    <property type="match status" value="1"/>
</dbReference>
<feature type="compositionally biased region" description="Basic and acidic residues" evidence="6">
    <location>
        <begin position="1856"/>
        <end position="1867"/>
    </location>
</feature>
<evidence type="ECO:0000259" key="7">
    <source>
        <dbReference type="Pfam" id="PF04182"/>
    </source>
</evidence>
<dbReference type="CDD" id="cd16169">
    <property type="entry name" value="Tau138_eWH"/>
    <property type="match status" value="1"/>
</dbReference>
<dbReference type="EMBL" id="MU551698">
    <property type="protein sequence ID" value="KAI5617741.1"/>
    <property type="molecule type" value="Genomic_DNA"/>
</dbReference>
<evidence type="ECO:0000256" key="1">
    <source>
        <dbReference type="ARBA" id="ARBA00004123"/>
    </source>
</evidence>
<dbReference type="InterPro" id="IPR007309">
    <property type="entry name" value="TFIIIC_Bblock-bd"/>
</dbReference>
<feature type="compositionally biased region" description="Basic and acidic residues" evidence="6">
    <location>
        <begin position="544"/>
        <end position="553"/>
    </location>
</feature>
<dbReference type="GO" id="GO:0000127">
    <property type="term" value="C:transcription factor TFIIIC complex"/>
    <property type="evidence" value="ECO:0007669"/>
    <property type="project" value="InterPro"/>
</dbReference>
<dbReference type="InterPro" id="IPR044210">
    <property type="entry name" value="Tfc3-like"/>
</dbReference>
<dbReference type="InterPro" id="IPR056467">
    <property type="entry name" value="eWH_GTF3C1"/>
</dbReference>
<keyword evidence="4" id="KW-0804">Transcription</keyword>
<dbReference type="Proteomes" id="UP001205998">
    <property type="component" value="Unassembled WGS sequence"/>
</dbReference>
<evidence type="ECO:0000256" key="6">
    <source>
        <dbReference type="SAM" id="MobiDB-lite"/>
    </source>
</evidence>
<feature type="region of interest" description="Disordered" evidence="6">
    <location>
        <begin position="1027"/>
        <end position="1050"/>
    </location>
</feature>
<keyword evidence="5" id="KW-0539">Nucleus</keyword>
<reference evidence="10" key="1">
    <citation type="submission" date="2018-07" db="EMBL/GenBank/DDBJ databases">
        <title>Comparative genomics of catfishes provides insights into carnivory and benthic adaptation.</title>
        <authorList>
            <person name="Zhang Y."/>
            <person name="Wang D."/>
            <person name="Peng Z."/>
            <person name="Zheng S."/>
            <person name="Shao F."/>
            <person name="Tao W."/>
        </authorList>
    </citation>
    <scope>NUCLEOTIDE SEQUENCE</scope>
    <source>
        <strain evidence="10">Chongqing</strain>
    </source>
</reference>
<dbReference type="Pfam" id="PF23704">
    <property type="entry name" value="WHD_GTF3C1_N"/>
    <property type="match status" value="1"/>
</dbReference>
<accession>A0AAD5FI84</accession>
<feature type="compositionally biased region" description="Basic residues" evidence="6">
    <location>
        <begin position="529"/>
        <end position="542"/>
    </location>
</feature>
<dbReference type="GO" id="GO:0003677">
    <property type="term" value="F:DNA binding"/>
    <property type="evidence" value="ECO:0007669"/>
    <property type="project" value="UniProtKB-KW"/>
</dbReference>
<feature type="compositionally biased region" description="Basic residues" evidence="6">
    <location>
        <begin position="498"/>
        <end position="514"/>
    </location>
</feature>
<feature type="compositionally biased region" description="Basic residues" evidence="6">
    <location>
        <begin position="1164"/>
        <end position="1174"/>
    </location>
</feature>
<keyword evidence="11" id="KW-1185">Reference proteome</keyword>
<dbReference type="GO" id="GO:0042791">
    <property type="term" value="P:5S class rRNA transcription by RNA polymerase III"/>
    <property type="evidence" value="ECO:0007669"/>
    <property type="project" value="TreeGrafter"/>
</dbReference>
<evidence type="ECO:0000259" key="9">
    <source>
        <dbReference type="Pfam" id="PF24101"/>
    </source>
</evidence>
<keyword evidence="2" id="KW-0597">Phosphoprotein</keyword>
<feature type="region of interest" description="Disordered" evidence="6">
    <location>
        <begin position="1147"/>
        <end position="1177"/>
    </location>
</feature>
<feature type="domain" description="B-block binding subunit of TFIIIC" evidence="7">
    <location>
        <begin position="176"/>
        <end position="251"/>
    </location>
</feature>
<keyword evidence="3" id="KW-0238">DNA-binding</keyword>
<feature type="domain" description="GTF3C1 extended winged-helix" evidence="9">
    <location>
        <begin position="608"/>
        <end position="716"/>
    </location>
</feature>
<dbReference type="PANTHER" id="PTHR15180">
    <property type="entry name" value="GENERAL TRANSCRIPTION FACTOR 3C POLYPEPTIDE 1"/>
    <property type="match status" value="1"/>
</dbReference>
<gene>
    <name evidence="10" type="ORF">C0J50_22707</name>
</gene>
<protein>
    <submittedName>
        <fullName evidence="10">General transcription factor 3C polypeptide 1 isoform X2</fullName>
    </submittedName>
</protein>
<feature type="region of interest" description="Disordered" evidence="6">
    <location>
        <begin position="1771"/>
        <end position="1915"/>
    </location>
</feature>
<evidence type="ECO:0000256" key="3">
    <source>
        <dbReference type="ARBA" id="ARBA00023125"/>
    </source>
</evidence>
<dbReference type="GO" id="GO:0006384">
    <property type="term" value="P:transcription initiation at RNA polymerase III promoter"/>
    <property type="evidence" value="ECO:0007669"/>
    <property type="project" value="InterPro"/>
</dbReference>
<dbReference type="Pfam" id="PF04182">
    <property type="entry name" value="B-block_TFIIIC"/>
    <property type="match status" value="1"/>
</dbReference>
<feature type="compositionally biased region" description="Basic and acidic residues" evidence="6">
    <location>
        <begin position="454"/>
        <end position="476"/>
    </location>
</feature>
<feature type="compositionally biased region" description="Acidic residues" evidence="6">
    <location>
        <begin position="346"/>
        <end position="358"/>
    </location>
</feature>
<evidence type="ECO:0000313" key="11">
    <source>
        <dbReference type="Proteomes" id="UP001205998"/>
    </source>
</evidence>